<dbReference type="AlphaFoldDB" id="A0A4U0GX26"/>
<name>A0A4U0GX26_9SPHI</name>
<protein>
    <submittedName>
        <fullName evidence="2">Uncharacterized protein</fullName>
    </submittedName>
</protein>
<feature type="transmembrane region" description="Helical" evidence="1">
    <location>
        <begin position="6"/>
        <end position="24"/>
    </location>
</feature>
<evidence type="ECO:0000313" key="3">
    <source>
        <dbReference type="Proteomes" id="UP000309872"/>
    </source>
</evidence>
<evidence type="ECO:0000256" key="1">
    <source>
        <dbReference type="SAM" id="Phobius"/>
    </source>
</evidence>
<dbReference type="RefSeq" id="WP_136822230.1">
    <property type="nucleotide sequence ID" value="NZ_BMJX01000006.1"/>
</dbReference>
<evidence type="ECO:0000313" key="2">
    <source>
        <dbReference type="EMBL" id="TJY63556.1"/>
    </source>
</evidence>
<gene>
    <name evidence="2" type="ORF">FAZ19_18445</name>
</gene>
<keyword evidence="3" id="KW-1185">Reference proteome</keyword>
<proteinExistence type="predicted"/>
<comment type="caution">
    <text evidence="2">The sequence shown here is derived from an EMBL/GenBank/DDBJ whole genome shotgun (WGS) entry which is preliminary data.</text>
</comment>
<dbReference type="Proteomes" id="UP000309872">
    <property type="component" value="Unassembled WGS sequence"/>
</dbReference>
<sequence>MEKKRVIPLIIAIIFVISVAYFTIRVRADRPYIADNLWFYSHAFSEPCDGPSDSISIYVPSEKVRHRQLLEGVEYGSAEAVWDTTVHVDDFVDLIKQKF</sequence>
<keyword evidence="1" id="KW-0472">Membrane</keyword>
<organism evidence="2 3">
    <name type="scientific">Sphingobacterium alkalisoli</name>
    <dbReference type="NCBI Taxonomy" id="1874115"/>
    <lineage>
        <taxon>Bacteria</taxon>
        <taxon>Pseudomonadati</taxon>
        <taxon>Bacteroidota</taxon>
        <taxon>Sphingobacteriia</taxon>
        <taxon>Sphingobacteriales</taxon>
        <taxon>Sphingobacteriaceae</taxon>
        <taxon>Sphingobacterium</taxon>
    </lineage>
</organism>
<keyword evidence="1" id="KW-0812">Transmembrane</keyword>
<reference evidence="2 3" key="1">
    <citation type="submission" date="2019-04" db="EMBL/GenBank/DDBJ databases">
        <title>Sphingobacterium olei sp. nov., isolated from oil-contaminated soil.</title>
        <authorList>
            <person name="Liu B."/>
        </authorList>
    </citation>
    <scope>NUCLEOTIDE SEQUENCE [LARGE SCALE GENOMIC DNA]</scope>
    <source>
        <strain evidence="2 3">Y3L14</strain>
    </source>
</reference>
<accession>A0A4U0GX26</accession>
<keyword evidence="1" id="KW-1133">Transmembrane helix</keyword>
<dbReference type="EMBL" id="SUKA01000006">
    <property type="protein sequence ID" value="TJY63556.1"/>
    <property type="molecule type" value="Genomic_DNA"/>
</dbReference>